<dbReference type="EMBL" id="SSTD01015735">
    <property type="protein sequence ID" value="TYK02306.1"/>
    <property type="molecule type" value="Genomic_DNA"/>
</dbReference>
<evidence type="ECO:0000256" key="1">
    <source>
        <dbReference type="SAM" id="Coils"/>
    </source>
</evidence>
<feature type="coiled-coil region" evidence="1">
    <location>
        <begin position="195"/>
        <end position="225"/>
    </location>
</feature>
<name>A0A5A7UX81_CUCMM</name>
<reference evidence="5 6" key="1">
    <citation type="submission" date="2019-08" db="EMBL/GenBank/DDBJ databases">
        <title>Draft genome sequences of two oriental melons (Cucumis melo L. var makuwa).</title>
        <authorList>
            <person name="Kwon S.-Y."/>
        </authorList>
    </citation>
    <scope>NUCLEOTIDE SEQUENCE [LARGE SCALE GENOMIC DNA]</scope>
    <source>
        <strain evidence="6">cv. Chang Bougi</strain>
        <strain evidence="5">cv. SW 3</strain>
        <tissue evidence="3">Leaf</tissue>
    </source>
</reference>
<organism evidence="3 5">
    <name type="scientific">Cucumis melo var. makuwa</name>
    <name type="common">Oriental melon</name>
    <dbReference type="NCBI Taxonomy" id="1194695"/>
    <lineage>
        <taxon>Eukaryota</taxon>
        <taxon>Viridiplantae</taxon>
        <taxon>Streptophyta</taxon>
        <taxon>Embryophyta</taxon>
        <taxon>Tracheophyta</taxon>
        <taxon>Spermatophyta</taxon>
        <taxon>Magnoliopsida</taxon>
        <taxon>eudicotyledons</taxon>
        <taxon>Gunneridae</taxon>
        <taxon>Pentapetalae</taxon>
        <taxon>rosids</taxon>
        <taxon>fabids</taxon>
        <taxon>Cucurbitales</taxon>
        <taxon>Cucurbitaceae</taxon>
        <taxon>Benincaseae</taxon>
        <taxon>Cucumis</taxon>
    </lineage>
</organism>
<dbReference type="InterPro" id="IPR012337">
    <property type="entry name" value="RNaseH-like_sf"/>
</dbReference>
<proteinExistence type="predicted"/>
<evidence type="ECO:0000313" key="3">
    <source>
        <dbReference type="EMBL" id="KAA0060563.1"/>
    </source>
</evidence>
<dbReference type="InterPro" id="IPR001584">
    <property type="entry name" value="Integrase_cat-core"/>
</dbReference>
<dbReference type="Pfam" id="PF17921">
    <property type="entry name" value="Integrase_H2C2"/>
    <property type="match status" value="1"/>
</dbReference>
<dbReference type="PANTHER" id="PTHR37984:SF5">
    <property type="entry name" value="PROTEIN NYNRIN-LIKE"/>
    <property type="match status" value="1"/>
</dbReference>
<dbReference type="InterPro" id="IPR041588">
    <property type="entry name" value="Integrase_H2C2"/>
</dbReference>
<keyword evidence="1" id="KW-0175">Coiled coil</keyword>
<feature type="domain" description="Integrase catalytic" evidence="2">
    <location>
        <begin position="65"/>
        <end position="174"/>
    </location>
</feature>
<dbReference type="InterPro" id="IPR050951">
    <property type="entry name" value="Retrovirus_Pol_polyprotein"/>
</dbReference>
<protein>
    <submittedName>
        <fullName evidence="3">Disease resistance protein</fullName>
    </submittedName>
</protein>
<comment type="caution">
    <text evidence="3">The sequence shown here is derived from an EMBL/GenBank/DDBJ whole genome shotgun (WGS) entry which is preliminary data.</text>
</comment>
<accession>A0A5A7UX81</accession>
<gene>
    <name evidence="4" type="ORF">E5676_scaffold18G001210</name>
    <name evidence="3" type="ORF">E6C27_scaffold22G004300</name>
</gene>
<dbReference type="OrthoDB" id="413122at2759"/>
<dbReference type="Proteomes" id="UP000321393">
    <property type="component" value="Unassembled WGS sequence"/>
</dbReference>
<sequence>MNGELHWEGMKTDIKNYVEQCDIFQRNKTESTLPAGLLQPIPPPELILKDWSMDFVEGLPMSRNVNVITVVVDRVETKHTVPKSIITDRDKIFLSNSWKELFTTMGTTLKRNTTFHPQTNGQTERVNRCLETYLRCFCNEHKWHKFIPWTELWYNTIFHASAKGTPLPLAFSRPPPPLISYGEKRSPNNHVEHMLKERNLTIDALKENLNAAQNTMKKLADLKRREVQFTVGDQVYLTLRLYRQHSLVRKRSEKVAPKFYGPL</sequence>
<evidence type="ECO:0000313" key="4">
    <source>
        <dbReference type="EMBL" id="TYK02306.1"/>
    </source>
</evidence>
<dbReference type="EMBL" id="SSTE01005668">
    <property type="protein sequence ID" value="KAA0060563.1"/>
    <property type="molecule type" value="Genomic_DNA"/>
</dbReference>
<dbReference type="SUPFAM" id="SSF53098">
    <property type="entry name" value="Ribonuclease H-like"/>
    <property type="match status" value="1"/>
</dbReference>
<dbReference type="InterPro" id="IPR036397">
    <property type="entry name" value="RNaseH_sf"/>
</dbReference>
<dbReference type="Proteomes" id="UP000321947">
    <property type="component" value="Unassembled WGS sequence"/>
</dbReference>
<evidence type="ECO:0000259" key="2">
    <source>
        <dbReference type="PROSITE" id="PS50994"/>
    </source>
</evidence>
<evidence type="ECO:0000313" key="5">
    <source>
        <dbReference type="Proteomes" id="UP000321393"/>
    </source>
</evidence>
<dbReference type="PANTHER" id="PTHR37984">
    <property type="entry name" value="PROTEIN CBG26694"/>
    <property type="match status" value="1"/>
</dbReference>
<dbReference type="AlphaFoldDB" id="A0A5A7UX81"/>
<dbReference type="GO" id="GO:0003676">
    <property type="term" value="F:nucleic acid binding"/>
    <property type="evidence" value="ECO:0007669"/>
    <property type="project" value="InterPro"/>
</dbReference>
<dbReference type="Gene3D" id="3.30.420.10">
    <property type="entry name" value="Ribonuclease H-like superfamily/Ribonuclease H"/>
    <property type="match status" value="1"/>
</dbReference>
<dbReference type="PROSITE" id="PS50994">
    <property type="entry name" value="INTEGRASE"/>
    <property type="match status" value="1"/>
</dbReference>
<dbReference type="GO" id="GO:0015074">
    <property type="term" value="P:DNA integration"/>
    <property type="evidence" value="ECO:0007669"/>
    <property type="project" value="InterPro"/>
</dbReference>
<evidence type="ECO:0000313" key="6">
    <source>
        <dbReference type="Proteomes" id="UP000321947"/>
    </source>
</evidence>